<organism evidence="1 2">
    <name type="scientific">Flavobacterium branchiophilum</name>
    <dbReference type="NCBI Taxonomy" id="55197"/>
    <lineage>
        <taxon>Bacteria</taxon>
        <taxon>Pseudomonadati</taxon>
        <taxon>Bacteroidota</taxon>
        <taxon>Flavobacteriia</taxon>
        <taxon>Flavobacteriales</taxon>
        <taxon>Flavobacteriaceae</taxon>
        <taxon>Flavobacterium</taxon>
    </lineage>
</organism>
<reference evidence="1 2" key="1">
    <citation type="submission" date="2017-09" db="EMBL/GenBank/DDBJ databases">
        <title>Whole genomes of Flavobacteriaceae.</title>
        <authorList>
            <person name="Stine C."/>
            <person name="Li C."/>
            <person name="Tadesse D."/>
        </authorList>
    </citation>
    <scope>NUCLEOTIDE SEQUENCE [LARGE SCALE GENOMIC DNA]</scope>
    <source>
        <strain evidence="1 2">ATCC 35036</strain>
    </source>
</reference>
<accession>A0A2H3KUS1</accession>
<evidence type="ECO:0000313" key="1">
    <source>
        <dbReference type="EMBL" id="PDS24112.1"/>
    </source>
</evidence>
<gene>
    <name evidence="1" type="ORF">B0A77_08970</name>
</gene>
<evidence type="ECO:0000313" key="2">
    <source>
        <dbReference type="Proteomes" id="UP000220828"/>
    </source>
</evidence>
<dbReference type="Proteomes" id="UP000220828">
    <property type="component" value="Unassembled WGS sequence"/>
</dbReference>
<dbReference type="AlphaFoldDB" id="A0A2H3KUS1"/>
<proteinExistence type="predicted"/>
<sequence length="123" mass="14482">MNPFILETISKSKEFVKKFIKEANGFYPFAMINVSEKDIEYIIDDFNLRDVNLMVKRHEELALFLFNKGNIISYLIIIDGKLDKVLPLYDGVVIMKLTYDGTEWFTANYYYKRVDGNILFKDS</sequence>
<protein>
    <submittedName>
        <fullName evidence="1">Uncharacterized protein</fullName>
    </submittedName>
</protein>
<dbReference type="RefSeq" id="WP_097554212.1">
    <property type="nucleotide sequence ID" value="NZ_PCMW01000047.1"/>
</dbReference>
<name>A0A2H3KUS1_9FLAO</name>
<comment type="caution">
    <text evidence="1">The sequence shown here is derived from an EMBL/GenBank/DDBJ whole genome shotgun (WGS) entry which is preliminary data.</text>
</comment>
<dbReference type="EMBL" id="PCMW01000047">
    <property type="protein sequence ID" value="PDS24112.1"/>
    <property type="molecule type" value="Genomic_DNA"/>
</dbReference>